<dbReference type="EMBL" id="GL378384">
    <property type="protein sequence ID" value="EFJ42243.1"/>
    <property type="molecule type" value="Genomic_DNA"/>
</dbReference>
<keyword evidence="1" id="KW-0677">Repeat</keyword>
<dbReference type="GO" id="GO:0034198">
    <property type="term" value="P:cellular response to amino acid starvation"/>
    <property type="evidence" value="ECO:0007669"/>
    <property type="project" value="TreeGrafter"/>
</dbReference>
<dbReference type="GO" id="GO:0019887">
    <property type="term" value="F:protein kinase regulator activity"/>
    <property type="evidence" value="ECO:0007669"/>
    <property type="project" value="TreeGrafter"/>
</dbReference>
<dbReference type="GO" id="GO:0006417">
    <property type="term" value="P:regulation of translation"/>
    <property type="evidence" value="ECO:0007669"/>
    <property type="project" value="TreeGrafter"/>
</dbReference>
<dbReference type="Pfam" id="PF24987">
    <property type="entry name" value="HEAT_EF3_N"/>
    <property type="match status" value="3"/>
</dbReference>
<dbReference type="PANTHER" id="PTHR23346">
    <property type="entry name" value="TRANSLATIONAL ACTIVATOR GCN1-RELATED"/>
    <property type="match status" value="1"/>
</dbReference>
<organism evidence="5">
    <name type="scientific">Volvox carteri f. nagariensis</name>
    <dbReference type="NCBI Taxonomy" id="3068"/>
    <lineage>
        <taxon>Eukaryota</taxon>
        <taxon>Viridiplantae</taxon>
        <taxon>Chlorophyta</taxon>
        <taxon>core chlorophytes</taxon>
        <taxon>Chlorophyceae</taxon>
        <taxon>CS clade</taxon>
        <taxon>Chlamydomonadales</taxon>
        <taxon>Volvocaceae</taxon>
        <taxon>Volvox</taxon>
    </lineage>
</organism>
<feature type="repeat" description="HEAT" evidence="2">
    <location>
        <begin position="460"/>
        <end position="501"/>
    </location>
</feature>
<feature type="repeat" description="HEAT" evidence="2">
    <location>
        <begin position="814"/>
        <end position="853"/>
    </location>
</feature>
<dbReference type="Proteomes" id="UP000001058">
    <property type="component" value="Unassembled WGS sequence"/>
</dbReference>
<dbReference type="InterPro" id="IPR000357">
    <property type="entry name" value="HEAT"/>
</dbReference>
<dbReference type="STRING" id="3068.D8UDC6"/>
<reference evidence="4 5" key="1">
    <citation type="journal article" date="2010" name="Science">
        <title>Genomic analysis of organismal complexity in the multicellular green alga Volvox carteri.</title>
        <authorList>
            <person name="Prochnik S.E."/>
            <person name="Umen J."/>
            <person name="Nedelcu A.M."/>
            <person name="Hallmann A."/>
            <person name="Miller S.M."/>
            <person name="Nishii I."/>
            <person name="Ferris P."/>
            <person name="Kuo A."/>
            <person name="Mitros T."/>
            <person name="Fritz-Laylin L.K."/>
            <person name="Hellsten U."/>
            <person name="Chapman J."/>
            <person name="Simakov O."/>
            <person name="Rensing S.A."/>
            <person name="Terry A."/>
            <person name="Pangilinan J."/>
            <person name="Kapitonov V."/>
            <person name="Jurka J."/>
            <person name="Salamov A."/>
            <person name="Shapiro H."/>
            <person name="Schmutz J."/>
            <person name="Grimwood J."/>
            <person name="Lindquist E."/>
            <person name="Lucas S."/>
            <person name="Grigoriev I.V."/>
            <person name="Schmitt R."/>
            <person name="Kirk D."/>
            <person name="Rokhsar D.S."/>
        </authorList>
    </citation>
    <scope>NUCLEOTIDE SEQUENCE [LARGE SCALE GENOMIC DNA]</scope>
    <source>
        <strain evidence="5">f. Nagariensis / Eve</strain>
    </source>
</reference>
<keyword evidence="5" id="KW-1185">Reference proteome</keyword>
<name>D8UDC6_VOLCA</name>
<feature type="repeat" description="HEAT" evidence="2">
    <location>
        <begin position="197"/>
        <end position="235"/>
    </location>
</feature>
<dbReference type="Pfam" id="PF02985">
    <property type="entry name" value="HEAT"/>
    <property type="match status" value="1"/>
</dbReference>
<dbReference type="InParanoid" id="D8UDC6"/>
<dbReference type="AlphaFoldDB" id="D8UDC6"/>
<dbReference type="PANTHER" id="PTHR23346:SF7">
    <property type="entry name" value="STALLED RIBOSOME SENSOR GCN1"/>
    <property type="match status" value="1"/>
</dbReference>
<dbReference type="InterPro" id="IPR057546">
    <property type="entry name" value="HEAT_GCN1"/>
</dbReference>
<dbReference type="RefSeq" id="XP_002956641.1">
    <property type="nucleotide sequence ID" value="XM_002956595.1"/>
</dbReference>
<feature type="domain" description="TOG" evidence="3">
    <location>
        <begin position="23"/>
        <end position="256"/>
    </location>
</feature>
<evidence type="ECO:0000259" key="3">
    <source>
        <dbReference type="SMART" id="SM01349"/>
    </source>
</evidence>
<dbReference type="eggNOG" id="KOG1242">
    <property type="taxonomic scope" value="Eukaryota"/>
</dbReference>
<protein>
    <recommendedName>
        <fullName evidence="3">TOG domain-containing protein</fullName>
    </recommendedName>
</protein>
<dbReference type="InterPro" id="IPR034085">
    <property type="entry name" value="TOG"/>
</dbReference>
<dbReference type="OrthoDB" id="5148094at2759"/>
<proteinExistence type="predicted"/>
<dbReference type="InterPro" id="IPR016024">
    <property type="entry name" value="ARM-type_fold"/>
</dbReference>
<dbReference type="KEGG" id="vcn:VOLCADRAFT_83714"/>
<evidence type="ECO:0000256" key="2">
    <source>
        <dbReference type="PROSITE-ProRule" id="PRU00103"/>
    </source>
</evidence>
<evidence type="ECO:0000313" key="4">
    <source>
        <dbReference type="EMBL" id="EFJ42243.1"/>
    </source>
</evidence>
<dbReference type="InterPro" id="IPR011989">
    <property type="entry name" value="ARM-like"/>
</dbReference>
<dbReference type="Gene3D" id="1.25.10.10">
    <property type="entry name" value="Leucine-rich Repeat Variant"/>
    <property type="match status" value="5"/>
</dbReference>
<dbReference type="SMART" id="SM01349">
    <property type="entry name" value="TOG"/>
    <property type="match status" value="1"/>
</dbReference>
<evidence type="ECO:0000313" key="5">
    <source>
        <dbReference type="Proteomes" id="UP000001058"/>
    </source>
</evidence>
<dbReference type="GO" id="GO:0005829">
    <property type="term" value="C:cytosol"/>
    <property type="evidence" value="ECO:0007669"/>
    <property type="project" value="TreeGrafter"/>
</dbReference>
<dbReference type="InterPro" id="IPR021133">
    <property type="entry name" value="HEAT_type_2"/>
</dbReference>
<dbReference type="Pfam" id="PF24984">
    <property type="entry name" value="HEAT_EF3_GNC1"/>
    <property type="match status" value="1"/>
</dbReference>
<sequence>MLLNCFGDPSPQVRQATEDAARMIMGQLTASGVKLVLPALLKGLEDKVWRTKQGSVQLLGAMAHCAPKQLGTCLPTIVPKLGEVLSDPHPKVQAAAQEALNEIGSVIRNPEVQRLVPSLLSAIADPNNATRACLDVLLDTVFINTIDAPSLALIVPVVHRGLRDRSGDTKKRAARTVGSMCSLVNDAKDMSPYVPLLMPELQKSLVDPLPEVRAVSARAIGSLMKGMGQETFGHLVPWLLETLASESSSVERSGAAQGLAEVLAVLGPDHLDALLPDVLASAGARSRPAQREGALTLFQYLPLTMEDSLQVHLPRVLPAILDGLSDEAEGVRDAALAAGRILVDHYARTALPLLLPAVEEGVFAENWRIRQSSVKLLGKLLFKIAGASGNVILDGHEDEEGIAEESYGEAITAALGMERRNEVLARLYIVRTDVQYTVRQEALHVWKTVVVNTPKTLGQILPDLMQLVIESLADEGDDRRQAAARCLGELVRKMGERVLARIIPILREGISSESAATRQGVCLGLKEVLDNLGRHQLQEHLAEVLPTVQSALTDTDAGVREAAGAAFGILFKGSGGAGGGSAVDGVVPSMLAGLEHDRRYRESLEGLRVILQVRPQIFHFVCPKLLHRPLLLNNVRALGELAGVVDSHLNNHLDAILPALLAAASGSRLVTASGRVAAAEAAVAVAAGVDEEGLHLLVPEMVKALDDPGTRHGAAQLITSFASHSKHDFQEHVPQLIQSLVLLLAEDSTPEELLVTWKALEAVCGSIPKEALPEYVNCLKVAIADAREKERRKRRGGPLLLAGLCVPPKALAPLLPIYLQGVLQGSSAEVREAAAEGLGELVGVTSEESLKPFVVSITGPLIRIIGDRFPSPIKAAILGTLGLLIAKAGQGLKPFVPQLQTTFLKCLNDQSDVVRERAADNLGELTRMSARLEQLVQDLATSGRTAEPQVRDAHLRALRGALLAAGERLAAPAVSAVADTLRDTMRAAAGEATHKPQHMPSALVVLYHQSE</sequence>
<dbReference type="Pfam" id="PF23271">
    <property type="entry name" value="HEAT_GCN1"/>
    <property type="match status" value="1"/>
</dbReference>
<feature type="repeat" description="HEAT" evidence="2">
    <location>
        <begin position="77"/>
        <end position="115"/>
    </location>
</feature>
<dbReference type="SUPFAM" id="SSF48371">
    <property type="entry name" value="ARM repeat"/>
    <property type="match status" value="2"/>
</dbReference>
<dbReference type="PROSITE" id="PS50077">
    <property type="entry name" value="HEAT_REPEAT"/>
    <property type="match status" value="5"/>
</dbReference>
<evidence type="ECO:0000256" key="1">
    <source>
        <dbReference type="ARBA" id="ARBA00022737"/>
    </source>
</evidence>
<gene>
    <name evidence="4" type="ORF">VOLCADRAFT_83714</name>
</gene>
<feature type="repeat" description="HEAT" evidence="2">
    <location>
        <begin position="235"/>
        <end position="274"/>
    </location>
</feature>
<accession>D8UDC6</accession>
<dbReference type="GeneID" id="9619973"/>